<accession>A0ABR2MSB5</accession>
<protein>
    <submittedName>
        <fullName evidence="4">Protein SPA1-RELATED 4</fullName>
    </submittedName>
</protein>
<evidence type="ECO:0000313" key="4">
    <source>
        <dbReference type="EMBL" id="KAK8966380.1"/>
    </source>
</evidence>
<dbReference type="Pfam" id="PF00400">
    <property type="entry name" value="WD40"/>
    <property type="match status" value="2"/>
</dbReference>
<sequence>MELVVASSSVDNNIGCWDLHSGIEQLRYRSCASPPHGLLSVSQHFLASSQLRENPSSSTAPIFFWSWDKPQVQVKSFPAEPIGPLVSDSDGSYIIGGGSSGAIYLWEIASGKLLNKWNAHYRSVTCLTLSDDESLLISGSEDGSIKVWALLMIFDDTMKESGEDIYMYSFLEHVLRVTSVISGHGLCNSIIISSSEDRTCKIWSLSKGSLLRSITFPSIIDAIAMDPGEYVFYAGGRDGKIYVAALNAEWDSVRNYGKFIMGHLSDHRHEGTDIWRGFMLLMSLGTSPDALLYPNEFYDILLIANIRIDLRIHDPRRILGMYPPIRPITRETKIKICFIRYQTRTASK</sequence>
<feature type="repeat" description="WD" evidence="3">
    <location>
        <begin position="117"/>
        <end position="148"/>
    </location>
</feature>
<dbReference type="SUPFAM" id="SSF50978">
    <property type="entry name" value="WD40 repeat-like"/>
    <property type="match status" value="1"/>
</dbReference>
<dbReference type="InterPro" id="IPR015943">
    <property type="entry name" value="WD40/YVTN_repeat-like_dom_sf"/>
</dbReference>
<gene>
    <name evidence="4" type="primary">SPA4</name>
    <name evidence="4" type="ORF">KSP40_PGU013497</name>
</gene>
<organism evidence="4 5">
    <name type="scientific">Platanthera guangdongensis</name>
    <dbReference type="NCBI Taxonomy" id="2320717"/>
    <lineage>
        <taxon>Eukaryota</taxon>
        <taxon>Viridiplantae</taxon>
        <taxon>Streptophyta</taxon>
        <taxon>Embryophyta</taxon>
        <taxon>Tracheophyta</taxon>
        <taxon>Spermatophyta</taxon>
        <taxon>Magnoliopsida</taxon>
        <taxon>Liliopsida</taxon>
        <taxon>Asparagales</taxon>
        <taxon>Orchidaceae</taxon>
        <taxon>Orchidoideae</taxon>
        <taxon>Orchideae</taxon>
        <taxon>Orchidinae</taxon>
        <taxon>Platanthera</taxon>
    </lineage>
</organism>
<dbReference type="EMBL" id="JBBWWR010000005">
    <property type="protein sequence ID" value="KAK8966380.1"/>
    <property type="molecule type" value="Genomic_DNA"/>
</dbReference>
<evidence type="ECO:0000256" key="2">
    <source>
        <dbReference type="ARBA" id="ARBA00022737"/>
    </source>
</evidence>
<feature type="repeat" description="WD" evidence="3">
    <location>
        <begin position="188"/>
        <end position="213"/>
    </location>
</feature>
<dbReference type="InterPro" id="IPR020472">
    <property type="entry name" value="WD40_PAC1"/>
</dbReference>
<dbReference type="SMART" id="SM00320">
    <property type="entry name" value="WD40"/>
    <property type="match status" value="4"/>
</dbReference>
<name>A0ABR2MSB5_9ASPA</name>
<dbReference type="PROSITE" id="PS50082">
    <property type="entry name" value="WD_REPEATS_2"/>
    <property type="match status" value="2"/>
</dbReference>
<dbReference type="PANTHER" id="PTHR18763">
    <property type="entry name" value="WD-REPEAT PROTEIN 18"/>
    <property type="match status" value="1"/>
</dbReference>
<evidence type="ECO:0000256" key="1">
    <source>
        <dbReference type="ARBA" id="ARBA00022574"/>
    </source>
</evidence>
<dbReference type="Gene3D" id="2.130.10.10">
    <property type="entry name" value="YVTN repeat-like/Quinoprotein amine dehydrogenase"/>
    <property type="match status" value="1"/>
</dbReference>
<dbReference type="PRINTS" id="PR00320">
    <property type="entry name" value="GPROTEINBRPT"/>
</dbReference>
<dbReference type="InterPro" id="IPR045227">
    <property type="entry name" value="WDR18/Ipi3/RID3"/>
</dbReference>
<reference evidence="4 5" key="1">
    <citation type="journal article" date="2022" name="Nat. Plants">
        <title>Genomes of leafy and leafless Platanthera orchids illuminate the evolution of mycoheterotrophy.</title>
        <authorList>
            <person name="Li M.H."/>
            <person name="Liu K.W."/>
            <person name="Li Z."/>
            <person name="Lu H.C."/>
            <person name="Ye Q.L."/>
            <person name="Zhang D."/>
            <person name="Wang J.Y."/>
            <person name="Li Y.F."/>
            <person name="Zhong Z.M."/>
            <person name="Liu X."/>
            <person name="Yu X."/>
            <person name="Liu D.K."/>
            <person name="Tu X.D."/>
            <person name="Liu B."/>
            <person name="Hao Y."/>
            <person name="Liao X.Y."/>
            <person name="Jiang Y.T."/>
            <person name="Sun W.H."/>
            <person name="Chen J."/>
            <person name="Chen Y.Q."/>
            <person name="Ai Y."/>
            <person name="Zhai J.W."/>
            <person name="Wu S.S."/>
            <person name="Zhou Z."/>
            <person name="Hsiao Y.Y."/>
            <person name="Wu W.L."/>
            <person name="Chen Y.Y."/>
            <person name="Lin Y.F."/>
            <person name="Hsu J.L."/>
            <person name="Li C.Y."/>
            <person name="Wang Z.W."/>
            <person name="Zhao X."/>
            <person name="Zhong W.Y."/>
            <person name="Ma X.K."/>
            <person name="Ma L."/>
            <person name="Huang J."/>
            <person name="Chen G.Z."/>
            <person name="Huang M.Z."/>
            <person name="Huang L."/>
            <person name="Peng D.H."/>
            <person name="Luo Y.B."/>
            <person name="Zou S.Q."/>
            <person name="Chen S.P."/>
            <person name="Lan S."/>
            <person name="Tsai W.C."/>
            <person name="Van de Peer Y."/>
            <person name="Liu Z.J."/>
        </authorList>
    </citation>
    <scope>NUCLEOTIDE SEQUENCE [LARGE SCALE GENOMIC DNA]</scope>
    <source>
        <strain evidence="4">Lor288</strain>
    </source>
</reference>
<keyword evidence="2" id="KW-0677">Repeat</keyword>
<proteinExistence type="predicted"/>
<dbReference type="InterPro" id="IPR036322">
    <property type="entry name" value="WD40_repeat_dom_sf"/>
</dbReference>
<comment type="caution">
    <text evidence="4">The sequence shown here is derived from an EMBL/GenBank/DDBJ whole genome shotgun (WGS) entry which is preliminary data.</text>
</comment>
<keyword evidence="5" id="KW-1185">Reference proteome</keyword>
<dbReference type="Proteomes" id="UP001412067">
    <property type="component" value="Unassembled WGS sequence"/>
</dbReference>
<dbReference type="PANTHER" id="PTHR18763:SF0">
    <property type="entry name" value="WD REPEAT-CONTAINING PROTEIN 18"/>
    <property type="match status" value="1"/>
</dbReference>
<dbReference type="InterPro" id="IPR001680">
    <property type="entry name" value="WD40_rpt"/>
</dbReference>
<evidence type="ECO:0000256" key="3">
    <source>
        <dbReference type="PROSITE-ProRule" id="PRU00221"/>
    </source>
</evidence>
<dbReference type="PROSITE" id="PS50294">
    <property type="entry name" value="WD_REPEATS_REGION"/>
    <property type="match status" value="1"/>
</dbReference>
<evidence type="ECO:0000313" key="5">
    <source>
        <dbReference type="Proteomes" id="UP001412067"/>
    </source>
</evidence>
<keyword evidence="1 3" id="KW-0853">WD repeat</keyword>